<dbReference type="EMBL" id="MU128970">
    <property type="protein sequence ID" value="KAF9513583.1"/>
    <property type="molecule type" value="Genomic_DNA"/>
</dbReference>
<feature type="domain" description="KN homeodomain" evidence="7">
    <location>
        <begin position="144"/>
        <end position="182"/>
    </location>
</feature>
<keyword evidence="2" id="KW-0238">DNA-binding</keyword>
<keyword evidence="3" id="KW-0371">Homeobox</keyword>
<dbReference type="InterPro" id="IPR008422">
    <property type="entry name" value="KN_HD"/>
</dbReference>
<keyword evidence="4" id="KW-0539">Nucleus</keyword>
<keyword evidence="9" id="KW-1185">Reference proteome</keyword>
<dbReference type="GO" id="GO:0003677">
    <property type="term" value="F:DNA binding"/>
    <property type="evidence" value="ECO:0007669"/>
    <property type="project" value="UniProtKB-KW"/>
</dbReference>
<evidence type="ECO:0000256" key="4">
    <source>
        <dbReference type="ARBA" id="ARBA00023242"/>
    </source>
</evidence>
<evidence type="ECO:0000313" key="8">
    <source>
        <dbReference type="EMBL" id="KAF9513583.1"/>
    </source>
</evidence>
<evidence type="ECO:0000256" key="3">
    <source>
        <dbReference type="ARBA" id="ARBA00023155"/>
    </source>
</evidence>
<feature type="compositionally biased region" description="Basic and acidic residues" evidence="6">
    <location>
        <begin position="324"/>
        <end position="339"/>
    </location>
</feature>
<comment type="similarity">
    <text evidence="1">Belongs to the TALE/M-ATYP homeobox family.</text>
</comment>
<keyword evidence="5" id="KW-0175">Coiled coil</keyword>
<dbReference type="AlphaFoldDB" id="A0A9P6AX28"/>
<dbReference type="InterPro" id="IPR009057">
    <property type="entry name" value="Homeodomain-like_sf"/>
</dbReference>
<proteinExistence type="inferred from homology"/>
<feature type="coiled-coil region" evidence="5">
    <location>
        <begin position="524"/>
        <end position="551"/>
    </location>
</feature>
<feature type="region of interest" description="Disordered" evidence="6">
    <location>
        <begin position="103"/>
        <end position="136"/>
    </location>
</feature>
<protein>
    <recommendedName>
        <fullName evidence="7">KN homeodomain domain-containing protein</fullName>
    </recommendedName>
</protein>
<dbReference type="GO" id="GO:0006355">
    <property type="term" value="P:regulation of DNA-templated transcription"/>
    <property type="evidence" value="ECO:0007669"/>
    <property type="project" value="InterPro"/>
</dbReference>
<feature type="compositionally biased region" description="Polar residues" evidence="6">
    <location>
        <begin position="478"/>
        <end position="511"/>
    </location>
</feature>
<organism evidence="8 9">
    <name type="scientific">Hydnum rufescens UP504</name>
    <dbReference type="NCBI Taxonomy" id="1448309"/>
    <lineage>
        <taxon>Eukaryota</taxon>
        <taxon>Fungi</taxon>
        <taxon>Dikarya</taxon>
        <taxon>Basidiomycota</taxon>
        <taxon>Agaricomycotina</taxon>
        <taxon>Agaricomycetes</taxon>
        <taxon>Cantharellales</taxon>
        <taxon>Hydnaceae</taxon>
        <taxon>Hydnum</taxon>
    </lineage>
</organism>
<comment type="caution">
    <text evidence="8">The sequence shown here is derived from an EMBL/GenBank/DDBJ whole genome shotgun (WGS) entry which is preliminary data.</text>
</comment>
<evidence type="ECO:0000259" key="7">
    <source>
        <dbReference type="Pfam" id="PF05920"/>
    </source>
</evidence>
<feature type="compositionally biased region" description="Basic and acidic residues" evidence="6">
    <location>
        <begin position="125"/>
        <end position="136"/>
    </location>
</feature>
<dbReference type="Gene3D" id="1.10.10.60">
    <property type="entry name" value="Homeodomain-like"/>
    <property type="match status" value="1"/>
</dbReference>
<dbReference type="SUPFAM" id="SSF46689">
    <property type="entry name" value="Homeodomain-like"/>
    <property type="match status" value="1"/>
</dbReference>
<name>A0A9P6AX28_9AGAM</name>
<evidence type="ECO:0000256" key="2">
    <source>
        <dbReference type="ARBA" id="ARBA00023125"/>
    </source>
</evidence>
<evidence type="ECO:0000256" key="6">
    <source>
        <dbReference type="SAM" id="MobiDB-lite"/>
    </source>
</evidence>
<dbReference type="Proteomes" id="UP000886523">
    <property type="component" value="Unassembled WGS sequence"/>
</dbReference>
<sequence length="559" mass="62501">MDVLFDHQLDSELRSAIAAAETRVLEVLREAPESMEHFHRDFEALLHRSRKAICDHVISPRTCTLIRTTVSTIRTMMDSFLEMERLGEQVKSDIRAATQRILSEASRSADKSPSRSKVTLSKKSKKEEAPSTDTTKYRPCRDYFMANFGSPYPSAASKQVMAETNWLHGGSVNQWFTNYRRRSGLPEPVVAAVRAVHQYIDRLATPPLSLEELAQLKAERRNARKERVEAKKVELKRKRVAEDRAAKNGHAAAAGTQVVPVAGKRKRNAEDTSPDGDRPTKKRGGPPSNMRPKNPNVHVPLRNRYPLPSAKPVTPAPNSSLRVTKRDGKRKAIEDHDTQTPEPRYPTEHKRRRPNPKACSSHVPFDPRIVSAPSGMDSHTNNSFGSGPEWNHTPRAASLPGNLSMGAVPEQSRRLEIFHPDPRSANEFMQFHEPVRLDQASLPLMNISPDLMASFDADFLAAFQFGHTPAGDDYFPANESSSSPPLHAFRTQTSPLQHWSPPTQTLTQDSFSPGAGRAAPRVTKAEIQRLRLATEEKLQRLKRLEEEASQDDIAATFVA</sequence>
<feature type="region of interest" description="Disordered" evidence="6">
    <location>
        <begin position="240"/>
        <end position="369"/>
    </location>
</feature>
<reference evidence="8" key="1">
    <citation type="journal article" date="2020" name="Nat. Commun.">
        <title>Large-scale genome sequencing of mycorrhizal fungi provides insights into the early evolution of symbiotic traits.</title>
        <authorList>
            <person name="Miyauchi S."/>
            <person name="Kiss E."/>
            <person name="Kuo A."/>
            <person name="Drula E."/>
            <person name="Kohler A."/>
            <person name="Sanchez-Garcia M."/>
            <person name="Morin E."/>
            <person name="Andreopoulos B."/>
            <person name="Barry K.W."/>
            <person name="Bonito G."/>
            <person name="Buee M."/>
            <person name="Carver A."/>
            <person name="Chen C."/>
            <person name="Cichocki N."/>
            <person name="Clum A."/>
            <person name="Culley D."/>
            <person name="Crous P.W."/>
            <person name="Fauchery L."/>
            <person name="Girlanda M."/>
            <person name="Hayes R.D."/>
            <person name="Keri Z."/>
            <person name="LaButti K."/>
            <person name="Lipzen A."/>
            <person name="Lombard V."/>
            <person name="Magnuson J."/>
            <person name="Maillard F."/>
            <person name="Murat C."/>
            <person name="Nolan M."/>
            <person name="Ohm R.A."/>
            <person name="Pangilinan J."/>
            <person name="Pereira M.F."/>
            <person name="Perotto S."/>
            <person name="Peter M."/>
            <person name="Pfister S."/>
            <person name="Riley R."/>
            <person name="Sitrit Y."/>
            <person name="Stielow J.B."/>
            <person name="Szollosi G."/>
            <person name="Zifcakova L."/>
            <person name="Stursova M."/>
            <person name="Spatafora J.W."/>
            <person name="Tedersoo L."/>
            <person name="Vaario L.M."/>
            <person name="Yamada A."/>
            <person name="Yan M."/>
            <person name="Wang P."/>
            <person name="Xu J."/>
            <person name="Bruns T."/>
            <person name="Baldrian P."/>
            <person name="Vilgalys R."/>
            <person name="Dunand C."/>
            <person name="Henrissat B."/>
            <person name="Grigoriev I.V."/>
            <person name="Hibbett D."/>
            <person name="Nagy L.G."/>
            <person name="Martin F.M."/>
        </authorList>
    </citation>
    <scope>NUCLEOTIDE SEQUENCE</scope>
    <source>
        <strain evidence="8">UP504</strain>
    </source>
</reference>
<evidence type="ECO:0000313" key="9">
    <source>
        <dbReference type="Proteomes" id="UP000886523"/>
    </source>
</evidence>
<evidence type="ECO:0000256" key="5">
    <source>
        <dbReference type="SAM" id="Coils"/>
    </source>
</evidence>
<dbReference type="OrthoDB" id="10056939at2759"/>
<gene>
    <name evidence="8" type="ORF">BS47DRAFT_1344060</name>
</gene>
<accession>A0A9P6AX28</accession>
<dbReference type="Pfam" id="PF05920">
    <property type="entry name" value="Homeobox_KN"/>
    <property type="match status" value="1"/>
</dbReference>
<feature type="region of interest" description="Disordered" evidence="6">
    <location>
        <begin position="474"/>
        <end position="522"/>
    </location>
</feature>
<evidence type="ECO:0000256" key="1">
    <source>
        <dbReference type="ARBA" id="ARBA00005800"/>
    </source>
</evidence>